<protein>
    <submittedName>
        <fullName evidence="2">Uncharacterized protein</fullName>
    </submittedName>
</protein>
<dbReference type="Proteomes" id="UP000887565">
    <property type="component" value="Unplaced"/>
</dbReference>
<dbReference type="WBParaSite" id="nRc.2.0.1.t45795-RA">
    <property type="protein sequence ID" value="nRc.2.0.1.t45795-RA"/>
    <property type="gene ID" value="nRc.2.0.1.g45795"/>
</dbReference>
<keyword evidence="1" id="KW-1185">Reference proteome</keyword>
<name>A0A915L3X5_ROMCU</name>
<sequence length="58" mass="6941">MDPSTFLDSNQDPMSREYSAWTRHFENSAPAQSIWFRIAKLQELFVYDCQHCCQQRLL</sequence>
<evidence type="ECO:0000313" key="1">
    <source>
        <dbReference type="Proteomes" id="UP000887565"/>
    </source>
</evidence>
<evidence type="ECO:0000313" key="2">
    <source>
        <dbReference type="WBParaSite" id="nRc.2.0.1.t45795-RA"/>
    </source>
</evidence>
<organism evidence="1 2">
    <name type="scientific">Romanomermis culicivorax</name>
    <name type="common">Nematode worm</name>
    <dbReference type="NCBI Taxonomy" id="13658"/>
    <lineage>
        <taxon>Eukaryota</taxon>
        <taxon>Metazoa</taxon>
        <taxon>Ecdysozoa</taxon>
        <taxon>Nematoda</taxon>
        <taxon>Enoplea</taxon>
        <taxon>Dorylaimia</taxon>
        <taxon>Mermithida</taxon>
        <taxon>Mermithoidea</taxon>
        <taxon>Mermithidae</taxon>
        <taxon>Romanomermis</taxon>
    </lineage>
</organism>
<proteinExistence type="predicted"/>
<reference evidence="2" key="1">
    <citation type="submission" date="2022-11" db="UniProtKB">
        <authorList>
            <consortium name="WormBaseParasite"/>
        </authorList>
    </citation>
    <scope>IDENTIFICATION</scope>
</reference>
<accession>A0A915L3X5</accession>
<dbReference type="AlphaFoldDB" id="A0A915L3X5"/>